<dbReference type="EMBL" id="JAJNAG010000002">
    <property type="protein sequence ID" value="MCD1124798.1"/>
    <property type="molecule type" value="Genomic_DNA"/>
</dbReference>
<dbReference type="Proteomes" id="UP001139171">
    <property type="component" value="Unassembled WGS sequence"/>
</dbReference>
<reference evidence="2" key="1">
    <citation type="submission" date="2021-11" db="EMBL/GenBank/DDBJ databases">
        <title>Jinshanibacter sp. isolated from one year old Eriocheir sinensis.</title>
        <authorList>
            <person name="Li J.-Y."/>
            <person name="He W."/>
            <person name="Gao T.-H."/>
        </authorList>
    </citation>
    <scope>NUCLEOTIDE SEQUENCE</scope>
    <source>
        <strain evidence="2">LJY008</strain>
    </source>
</reference>
<dbReference type="InterPro" id="IPR053827">
    <property type="entry name" value="Gp10_C"/>
</dbReference>
<sequence>MRYIKTPFANSGDKIAVPVQQQSSGLVSMEAGYTYDYERDKDTDPDAKPIERQKMNYLLNLVMECIQQYQQNGVPDYIQPEDNGGVAFSYSVYARVRYTDGEIYQSMKDNNTDLPTVKPSWRLDRGVDYDQIYPIGIAIFFASNIDPNTAFPGTEWRYTGENKTVRLAKYDGSDVSTTGGSDSVALSTTNLPSHNHSFSAGTTAFDYGTRAVSSFDHGTKATNTTGNHTHPIAGGYCTLQGGSASWVDGHFMTNLFHSTDASGMHSHTVGIGAHNHTVGIGAHSHSVSGTTSSAGSGSAFSVTNSYIKLMCWYRSA</sequence>
<gene>
    <name evidence="2" type="ORF">LPW36_01905</name>
</gene>
<accession>A0A9X1MUK7</accession>
<dbReference type="Pfam" id="PF21939">
    <property type="entry name" value="Gp10_C"/>
    <property type="match status" value="1"/>
</dbReference>
<name>A0A9X1MUK7_9GAMM</name>
<keyword evidence="3" id="KW-1185">Reference proteome</keyword>
<dbReference type="AlphaFoldDB" id="A0A9X1MUK7"/>
<comment type="caution">
    <text evidence="2">The sequence shown here is derived from an EMBL/GenBank/DDBJ whole genome shotgun (WGS) entry which is preliminary data.</text>
</comment>
<proteinExistence type="predicted"/>
<feature type="domain" description="Baseplate structural protein Gp10 C-terminal" evidence="1">
    <location>
        <begin position="130"/>
        <end position="314"/>
    </location>
</feature>
<dbReference type="PANTHER" id="PTHR35191">
    <property type="entry name" value="PROPHAGE SIDE TAIL FIBER PROTEIN HOMOLOG STFQ-RELATED"/>
    <property type="match status" value="1"/>
</dbReference>
<protein>
    <submittedName>
        <fullName evidence="2">Phage tail protein</fullName>
    </submittedName>
</protein>
<organism evidence="2 3">
    <name type="scientific">Limnobaculum eriocheiris</name>
    <dbReference type="NCBI Taxonomy" id="2897391"/>
    <lineage>
        <taxon>Bacteria</taxon>
        <taxon>Pseudomonadati</taxon>
        <taxon>Pseudomonadota</taxon>
        <taxon>Gammaproteobacteria</taxon>
        <taxon>Enterobacterales</taxon>
        <taxon>Budviciaceae</taxon>
        <taxon>Limnobaculum</taxon>
    </lineage>
</organism>
<dbReference type="RefSeq" id="WP_230607807.1">
    <property type="nucleotide sequence ID" value="NZ_JAJNAG010000002.1"/>
</dbReference>
<evidence type="ECO:0000313" key="2">
    <source>
        <dbReference type="EMBL" id="MCD1124798.1"/>
    </source>
</evidence>
<evidence type="ECO:0000313" key="3">
    <source>
        <dbReference type="Proteomes" id="UP001139171"/>
    </source>
</evidence>
<dbReference type="InterPro" id="IPR051934">
    <property type="entry name" value="Phage_Tail_Fiber_Structural"/>
</dbReference>
<evidence type="ECO:0000259" key="1">
    <source>
        <dbReference type="Pfam" id="PF21939"/>
    </source>
</evidence>
<dbReference type="PANTHER" id="PTHR35191:SF1">
    <property type="entry name" value="PROPHAGE SIDE TAIL FIBER PROTEIN HOMOLOG STFQ-RELATED"/>
    <property type="match status" value="1"/>
</dbReference>